<organism evidence="1 2">
    <name type="scientific">Proteus phage phiP4-3</name>
    <dbReference type="NCBI Taxonomy" id="2065203"/>
    <lineage>
        <taxon>Viruses</taxon>
        <taxon>Duplodnaviria</taxon>
        <taxon>Heunggongvirae</taxon>
        <taxon>Uroviricota</taxon>
        <taxon>Caudoviricetes</taxon>
        <taxon>Pantevenvirales</taxon>
        <taxon>Straboviridae</taxon>
        <taxon>Bragavirus</taxon>
        <taxon>Bragavirus p43</taxon>
    </lineage>
</organism>
<sequence>MQQWLNEVLRLVDPISKYSKLSDTSYVIPLFNMPEAKANAIKNILLNHCSLNDIVYPFKSIWCYSTSYKDDKNKTIISFDQIEDTLKSTNVLFGFKKDGITITFFVGVDNAHYFSSFESYRKCFNTNVDLIEFIFNFEKEYLDIPENKLTFLEEYIMQCRKKL</sequence>
<protein>
    <submittedName>
        <fullName evidence="1">Uncharacterized protein</fullName>
    </submittedName>
</protein>
<keyword evidence="2" id="KW-1185">Reference proteome</keyword>
<name>A0A2I6PFL6_9CAUD</name>
<evidence type="ECO:0000313" key="2">
    <source>
        <dbReference type="Proteomes" id="UP000240538"/>
    </source>
</evidence>
<evidence type="ECO:0000313" key="1">
    <source>
        <dbReference type="EMBL" id="AUM58513.1"/>
    </source>
</evidence>
<reference evidence="1 2" key="1">
    <citation type="submission" date="2017-12" db="EMBL/GenBank/DDBJ databases">
        <title>Complete genome sequence and characterization of bacteriophage phiP4-3 infecting Proteus pennea.</title>
        <authorList>
            <person name="He Y."/>
            <person name="Yang H."/>
        </authorList>
    </citation>
    <scope>NUCLEOTIDE SEQUENCE [LARGE SCALE GENOMIC DNA]</scope>
</reference>
<gene>
    <name evidence="1" type="ORF">phiP43_155</name>
</gene>
<dbReference type="Proteomes" id="UP000240538">
    <property type="component" value="Segment"/>
</dbReference>
<dbReference type="EMBL" id="MG696114">
    <property type="protein sequence ID" value="AUM58513.1"/>
    <property type="molecule type" value="Genomic_DNA"/>
</dbReference>
<proteinExistence type="predicted"/>
<accession>A0A2I6PFL6</accession>